<evidence type="ECO:0000313" key="1">
    <source>
        <dbReference type="EMBL" id="MBB3941961.1"/>
    </source>
</evidence>
<dbReference type="RefSeq" id="WP_246336994.1">
    <property type="nucleotide sequence ID" value="NZ_BAABBG010000001.1"/>
</dbReference>
<dbReference type="AlphaFoldDB" id="A0A840AWI2"/>
<evidence type="ECO:0000313" key="2">
    <source>
        <dbReference type="Proteomes" id="UP000581447"/>
    </source>
</evidence>
<organism evidence="1 2">
    <name type="scientific">Sphingorhabdus rigui</name>
    <dbReference type="NCBI Taxonomy" id="1282858"/>
    <lineage>
        <taxon>Bacteria</taxon>
        <taxon>Pseudomonadati</taxon>
        <taxon>Pseudomonadota</taxon>
        <taxon>Alphaproteobacteria</taxon>
        <taxon>Sphingomonadales</taxon>
        <taxon>Sphingomonadaceae</taxon>
        <taxon>Sphingorhabdus</taxon>
    </lineage>
</organism>
<comment type="caution">
    <text evidence="1">The sequence shown here is derived from an EMBL/GenBank/DDBJ whole genome shotgun (WGS) entry which is preliminary data.</text>
</comment>
<sequence>MPFTVRNGKVDEVMTHNNSEIWNDGAWLAHRYDASADAFHMRHVSRSAHNAATFLTDEYLGVEPCPMVLSRSEATTGRTDDASLHFILHSAFCASTMFANGFDLPGLSMGLKEPVLLNDIVGFRRRGAPPTAVGERLRDALDMLARPFGDDLAVVVKPSNVFNALAPASLAMRPTSKAIILYAPLSVFLLSVARKGLWCRLWCRELLEGQIADGIVNLGFEPGDFFRQTDLQVAAVGWLAQQKLFHDMTQKFGPERIATLDSERLTANPGKALFAGTSYLGLGEHAAANDAHPAFGTHSKFGGSFRTEDRRAEYALAQTAHGDEIEKVLIWAEAVAQSANIPLTLEHALRY</sequence>
<gene>
    <name evidence="1" type="ORF">GGR91_000183</name>
</gene>
<keyword evidence="2" id="KW-1185">Reference proteome</keyword>
<dbReference type="Proteomes" id="UP000581447">
    <property type="component" value="Unassembled WGS sequence"/>
</dbReference>
<dbReference type="EMBL" id="JACIEA010000001">
    <property type="protein sequence ID" value="MBB3941961.1"/>
    <property type="molecule type" value="Genomic_DNA"/>
</dbReference>
<accession>A0A840AWI2</accession>
<name>A0A840AWI2_9SPHN</name>
<reference evidence="1 2" key="1">
    <citation type="submission" date="2020-08" db="EMBL/GenBank/DDBJ databases">
        <title>Genomic Encyclopedia of Type Strains, Phase IV (KMG-IV): sequencing the most valuable type-strain genomes for metagenomic binning, comparative biology and taxonomic classification.</title>
        <authorList>
            <person name="Goeker M."/>
        </authorList>
    </citation>
    <scope>NUCLEOTIDE SEQUENCE [LARGE SCALE GENOMIC DNA]</scope>
    <source>
        <strain evidence="1 2">DSM 29050</strain>
    </source>
</reference>
<proteinExistence type="predicted"/>
<protein>
    <submittedName>
        <fullName evidence="1">Uncharacterized protein</fullName>
    </submittedName>
</protein>